<evidence type="ECO:0000313" key="2">
    <source>
        <dbReference type="EMBL" id="RXH83484.1"/>
    </source>
</evidence>
<comment type="caution">
    <text evidence="2">The sequence shown here is derived from an EMBL/GenBank/DDBJ whole genome shotgun (WGS) entry which is preliminary data.</text>
</comment>
<evidence type="ECO:0000256" key="1">
    <source>
        <dbReference type="SAM" id="MobiDB-lite"/>
    </source>
</evidence>
<accession>A0A498IMR9</accession>
<name>A0A498IMR9_MALDO</name>
<protein>
    <submittedName>
        <fullName evidence="2">Uncharacterized protein</fullName>
    </submittedName>
</protein>
<reference evidence="2 3" key="1">
    <citation type="submission" date="2018-10" db="EMBL/GenBank/DDBJ databases">
        <title>A high-quality apple genome assembly.</title>
        <authorList>
            <person name="Hu J."/>
        </authorList>
    </citation>
    <scope>NUCLEOTIDE SEQUENCE [LARGE SCALE GENOMIC DNA]</scope>
    <source>
        <strain evidence="3">cv. HFTH1</strain>
        <tissue evidence="2">Young leaf</tissue>
    </source>
</reference>
<feature type="compositionally biased region" description="Basic and acidic residues" evidence="1">
    <location>
        <begin position="36"/>
        <end position="57"/>
    </location>
</feature>
<proteinExistence type="predicted"/>
<evidence type="ECO:0000313" key="3">
    <source>
        <dbReference type="Proteomes" id="UP000290289"/>
    </source>
</evidence>
<keyword evidence="3" id="KW-1185">Reference proteome</keyword>
<dbReference type="EMBL" id="RDQH01000337">
    <property type="protein sequence ID" value="RXH83484.1"/>
    <property type="molecule type" value="Genomic_DNA"/>
</dbReference>
<feature type="compositionally biased region" description="Basic residues" evidence="1">
    <location>
        <begin position="1"/>
        <end position="35"/>
    </location>
</feature>
<dbReference type="AlphaFoldDB" id="A0A498IMR9"/>
<gene>
    <name evidence="2" type="ORF">DVH24_005737</name>
</gene>
<dbReference type="Proteomes" id="UP000290289">
    <property type="component" value="Chromosome 11"/>
</dbReference>
<sequence>MKLRRRKKKMRKSKKMKKKKNKKKKKQMMMIKKGKKKEESYGGQNKGEKGKVGEAKGLRGKKVMGGMEEVGFQELVGTVNLEFLEMCVKGCLHWLKKRQRTTMQKSKVSMMMMLLFTHPRVSMLEQRGKSGTLGRWQRLGAPKEGQIRKQKWCVTQN</sequence>
<feature type="region of interest" description="Disordered" evidence="1">
    <location>
        <begin position="1"/>
        <end position="57"/>
    </location>
</feature>
<organism evidence="2 3">
    <name type="scientific">Malus domestica</name>
    <name type="common">Apple</name>
    <name type="synonym">Pyrus malus</name>
    <dbReference type="NCBI Taxonomy" id="3750"/>
    <lineage>
        <taxon>Eukaryota</taxon>
        <taxon>Viridiplantae</taxon>
        <taxon>Streptophyta</taxon>
        <taxon>Embryophyta</taxon>
        <taxon>Tracheophyta</taxon>
        <taxon>Spermatophyta</taxon>
        <taxon>Magnoliopsida</taxon>
        <taxon>eudicotyledons</taxon>
        <taxon>Gunneridae</taxon>
        <taxon>Pentapetalae</taxon>
        <taxon>rosids</taxon>
        <taxon>fabids</taxon>
        <taxon>Rosales</taxon>
        <taxon>Rosaceae</taxon>
        <taxon>Amygdaloideae</taxon>
        <taxon>Maleae</taxon>
        <taxon>Malus</taxon>
    </lineage>
</organism>